<reference evidence="2" key="1">
    <citation type="submission" date="2021-01" db="EMBL/GenBank/DDBJ databases">
        <title>Whole genome shotgun sequence of Planobispora rosea NBRC 15558.</title>
        <authorList>
            <person name="Komaki H."/>
            <person name="Tamura T."/>
        </authorList>
    </citation>
    <scope>NUCLEOTIDE SEQUENCE</scope>
    <source>
        <strain evidence="2">NBRC 15558</strain>
    </source>
</reference>
<proteinExistence type="predicted"/>
<comment type="caution">
    <text evidence="2">The sequence shown here is derived from an EMBL/GenBank/DDBJ whole genome shotgun (WGS) entry which is preliminary data.</text>
</comment>
<dbReference type="InterPro" id="IPR016032">
    <property type="entry name" value="Sig_transdc_resp-reg_C-effctor"/>
</dbReference>
<dbReference type="Gene3D" id="1.10.10.10">
    <property type="entry name" value="Winged helix-like DNA-binding domain superfamily/Winged helix DNA-binding domain"/>
    <property type="match status" value="1"/>
</dbReference>
<dbReference type="OrthoDB" id="3728246at2"/>
<feature type="domain" description="HTH luxR-type" evidence="1">
    <location>
        <begin position="270"/>
        <end position="319"/>
    </location>
</feature>
<dbReference type="GO" id="GO:0003677">
    <property type="term" value="F:DNA binding"/>
    <property type="evidence" value="ECO:0007669"/>
    <property type="project" value="InterPro"/>
</dbReference>
<evidence type="ECO:0000313" key="2">
    <source>
        <dbReference type="EMBL" id="GIH87289.1"/>
    </source>
</evidence>
<gene>
    <name evidence="2" type="ORF">Pro02_56970</name>
</gene>
<dbReference type="InterPro" id="IPR000792">
    <property type="entry name" value="Tscrpt_reg_LuxR_C"/>
</dbReference>
<name>A0A8J3WES8_PLARO</name>
<evidence type="ECO:0000259" key="1">
    <source>
        <dbReference type="SMART" id="SM00421"/>
    </source>
</evidence>
<dbReference type="EMBL" id="BOOI01000057">
    <property type="protein sequence ID" value="GIH87289.1"/>
    <property type="molecule type" value="Genomic_DNA"/>
</dbReference>
<dbReference type="InterPro" id="IPR036388">
    <property type="entry name" value="WH-like_DNA-bd_sf"/>
</dbReference>
<keyword evidence="3" id="KW-1185">Reference proteome</keyword>
<accession>A0A8J3WES8</accession>
<dbReference type="PANTHER" id="PTHR34293">
    <property type="entry name" value="HTH-TYPE TRANSCRIPTIONAL REGULATOR TRMBL2"/>
    <property type="match status" value="1"/>
</dbReference>
<dbReference type="PANTHER" id="PTHR34293:SF1">
    <property type="entry name" value="HTH-TYPE TRANSCRIPTIONAL REGULATOR TRMBL2"/>
    <property type="match status" value="1"/>
</dbReference>
<dbReference type="InterPro" id="IPR051797">
    <property type="entry name" value="TrmB-like"/>
</dbReference>
<organism evidence="2 3">
    <name type="scientific">Planobispora rosea</name>
    <dbReference type="NCBI Taxonomy" id="35762"/>
    <lineage>
        <taxon>Bacteria</taxon>
        <taxon>Bacillati</taxon>
        <taxon>Actinomycetota</taxon>
        <taxon>Actinomycetes</taxon>
        <taxon>Streptosporangiales</taxon>
        <taxon>Streptosporangiaceae</taxon>
        <taxon>Planobispora</taxon>
    </lineage>
</organism>
<evidence type="ECO:0000313" key="3">
    <source>
        <dbReference type="Proteomes" id="UP000655044"/>
    </source>
</evidence>
<dbReference type="GO" id="GO:0006355">
    <property type="term" value="P:regulation of DNA-templated transcription"/>
    <property type="evidence" value="ECO:0007669"/>
    <property type="project" value="InterPro"/>
</dbReference>
<dbReference type="RefSeq" id="WP_068926315.1">
    <property type="nucleotide sequence ID" value="NZ_BMQP01000038.1"/>
</dbReference>
<dbReference type="AlphaFoldDB" id="A0A8J3WES8"/>
<dbReference type="Proteomes" id="UP000655044">
    <property type="component" value="Unassembled WGS sequence"/>
</dbReference>
<sequence>MDLRLDQDAIDVYRYALSHEDWTPQEAAAGLGVRENQVRKAISVLGQLKLLRSVSTAGGVFDVVAPEAALAELLADEELELRRRQAQIASTRDQVMRLMPYYEEAQQSRRRAAVLDIVDNQTARHLLRDWSHRVREEVLVAHPGGGWERGELARSLENDLTLLTRGVRMRVVLQHATREHRPTRKWAERVGRAGAEIRTVSTVPRRQIVHDAARCLLPTSDGSGAVVVQEPGVVEFIVTVFEDMWSRAHPFPGAGYEEPMDGEKGKLIREAILRELATGAKDEVVARRLGLSLRTCRRRISEIMSLLGAENRFQAGVLARERVLLPTEDGTRAPGIM</sequence>
<protein>
    <recommendedName>
        <fullName evidence="1">HTH luxR-type domain-containing protein</fullName>
    </recommendedName>
</protein>
<dbReference type="SUPFAM" id="SSF46894">
    <property type="entry name" value="C-terminal effector domain of the bipartite response regulators"/>
    <property type="match status" value="1"/>
</dbReference>
<dbReference type="SMART" id="SM00421">
    <property type="entry name" value="HTH_LUXR"/>
    <property type="match status" value="1"/>
</dbReference>